<protein>
    <submittedName>
        <fullName evidence="2">Uncharacterized protein</fullName>
    </submittedName>
</protein>
<accession>A0A4Y9LN22</accession>
<name>A0A4Y9LN22_9BRAD</name>
<dbReference type="OrthoDB" id="9891293at2"/>
<feature type="compositionally biased region" description="Polar residues" evidence="1">
    <location>
        <begin position="26"/>
        <end position="43"/>
    </location>
</feature>
<evidence type="ECO:0000313" key="2">
    <source>
        <dbReference type="EMBL" id="TFV44928.1"/>
    </source>
</evidence>
<feature type="region of interest" description="Disordered" evidence="1">
    <location>
        <begin position="1"/>
        <end position="46"/>
    </location>
</feature>
<gene>
    <name evidence="2" type="ORF">E4K65_25610</name>
</gene>
<dbReference type="EMBL" id="SPQT01000016">
    <property type="protein sequence ID" value="TFV44928.1"/>
    <property type="molecule type" value="Genomic_DNA"/>
</dbReference>
<keyword evidence="3" id="KW-1185">Reference proteome</keyword>
<dbReference type="AlphaFoldDB" id="A0A4Y9LN22"/>
<reference evidence="2 3" key="1">
    <citation type="submission" date="2019-03" db="EMBL/GenBank/DDBJ databases">
        <title>Bradyrhizobium diversity isolated from nodules of Chamaecrista fasciculata.</title>
        <authorList>
            <person name="Klepa M.S."/>
            <person name="Urquiaga M.O."/>
            <person name="Hungria M."/>
            <person name="Delamuta J.R."/>
        </authorList>
    </citation>
    <scope>NUCLEOTIDE SEQUENCE [LARGE SCALE GENOMIC DNA]</scope>
    <source>
        <strain evidence="2 3">CNPSo 3448</strain>
    </source>
</reference>
<evidence type="ECO:0000256" key="1">
    <source>
        <dbReference type="SAM" id="MobiDB-lite"/>
    </source>
</evidence>
<proteinExistence type="predicted"/>
<organism evidence="2 3">
    <name type="scientific">Bradyrhizobium niftali</name>
    <dbReference type="NCBI Taxonomy" id="2560055"/>
    <lineage>
        <taxon>Bacteria</taxon>
        <taxon>Pseudomonadati</taxon>
        <taxon>Pseudomonadota</taxon>
        <taxon>Alphaproteobacteria</taxon>
        <taxon>Hyphomicrobiales</taxon>
        <taxon>Nitrobacteraceae</taxon>
        <taxon>Bradyrhizobium</taxon>
    </lineage>
</organism>
<comment type="caution">
    <text evidence="2">The sequence shown here is derived from an EMBL/GenBank/DDBJ whole genome shotgun (WGS) entry which is preliminary data.</text>
</comment>
<evidence type="ECO:0000313" key="3">
    <source>
        <dbReference type="Proteomes" id="UP000297966"/>
    </source>
</evidence>
<sequence length="165" mass="18089">MRAVTGTCRTPGNHRRRPGNGLRSRLGNQSCSPRSNGHQSDNGQARDAGHHDSIAFGCIHCLLPNCCQLLGHCYAGEIAGPGADSIRHAATGLALCVRPLIVTLIRRMIMRFESFGAFSCDQKLFPHFSEAGAAIFTIEQVQYGGHDHPHRLASDLQTFHRKFSR</sequence>
<dbReference type="Proteomes" id="UP000297966">
    <property type="component" value="Unassembled WGS sequence"/>
</dbReference>